<accession>A0A3S0JUH1</accession>
<gene>
    <name evidence="5" type="ORF">EKG35_01190</name>
</gene>
<dbReference type="Gene3D" id="1.10.10.2840">
    <property type="entry name" value="PucR C-terminal helix-turn-helix domain"/>
    <property type="match status" value="1"/>
</dbReference>
<dbReference type="InterPro" id="IPR041522">
    <property type="entry name" value="CdaR_GGDEF"/>
</dbReference>
<dbReference type="InterPro" id="IPR051448">
    <property type="entry name" value="CdaR-like_regulators"/>
</dbReference>
<evidence type="ECO:0000259" key="4">
    <source>
        <dbReference type="Pfam" id="PF17853"/>
    </source>
</evidence>
<evidence type="ECO:0000313" key="6">
    <source>
        <dbReference type="Proteomes" id="UP000276349"/>
    </source>
</evidence>
<dbReference type="AlphaFoldDB" id="A0A3S0JUH1"/>
<evidence type="ECO:0000259" key="2">
    <source>
        <dbReference type="Pfam" id="PF07905"/>
    </source>
</evidence>
<comment type="caution">
    <text evidence="5">The sequence shown here is derived from an EMBL/GenBank/DDBJ whole genome shotgun (WGS) entry which is preliminary data.</text>
</comment>
<protein>
    <submittedName>
        <fullName evidence="5">PucR family transcriptional regulator</fullName>
    </submittedName>
</protein>
<keyword evidence="6" id="KW-1185">Reference proteome</keyword>
<dbReference type="InterPro" id="IPR012914">
    <property type="entry name" value="PucR_dom"/>
</dbReference>
<dbReference type="Proteomes" id="UP000276349">
    <property type="component" value="Unassembled WGS sequence"/>
</dbReference>
<reference evidence="5 6" key="1">
    <citation type="submission" date="2018-12" db="EMBL/GenBank/DDBJ databases">
        <authorList>
            <person name="Yu L."/>
        </authorList>
    </citation>
    <scope>NUCLEOTIDE SEQUENCE [LARGE SCALE GENOMIC DNA]</scope>
    <source>
        <strain evidence="5 6">S5H2222</strain>
    </source>
</reference>
<name>A0A3S0JUH1_9BACI</name>
<dbReference type="InterPro" id="IPR025736">
    <property type="entry name" value="PucR_C-HTH_dom"/>
</dbReference>
<dbReference type="EMBL" id="RXNR01000002">
    <property type="protein sequence ID" value="RTQ96295.1"/>
    <property type="molecule type" value="Genomic_DNA"/>
</dbReference>
<dbReference type="PANTHER" id="PTHR33744:SF1">
    <property type="entry name" value="DNA-BINDING TRANSCRIPTIONAL ACTIVATOR ADER"/>
    <property type="match status" value="1"/>
</dbReference>
<dbReference type="Pfam" id="PF17853">
    <property type="entry name" value="GGDEF_2"/>
    <property type="match status" value="1"/>
</dbReference>
<feature type="domain" description="Purine catabolism PurC-like" evidence="2">
    <location>
        <begin position="7"/>
        <end position="121"/>
    </location>
</feature>
<dbReference type="OrthoDB" id="142218at2"/>
<feature type="domain" description="PucR C-terminal helix-turn-helix" evidence="3">
    <location>
        <begin position="332"/>
        <end position="385"/>
    </location>
</feature>
<dbReference type="PANTHER" id="PTHR33744">
    <property type="entry name" value="CARBOHYDRATE DIACID REGULATOR"/>
    <property type="match status" value="1"/>
</dbReference>
<sequence length="394" mass="46134">MTTIHSLLLEPEFKILKLVAGENGLNRKLSGINVIESPDLIPFCRPNELIVTTGIQMKNDIKQLEELIRHLYTKRVAGFIINVGPYIPEIPASIIQFSNDNSFPLLLMDWQYRVADLLKCTFEFITMSQHSLHHQQNDQQLFSQLLFHFNNINAPSLEEQIQQRGFPKGAELGIITCTTKNSNHSISKFSSIIHYEFHHRYNHYLSLKHHNQLLFLINRAEVEKDSIPFSKTVEKIYEKIRERDGDVHLIIGMGNFYTSLKHLARSYNESLTVIHLVQQHQNPFIYKYKEIGAYKIIMGVQDQSIIQQFHHDMLDPLYSYDQLHNTDFVYFLRTFLEENGSIIKISKRLFLHRNTVSYKIHKIEGILDVDLNHPFTRTNLNMAFMIEDVLKQQK</sequence>
<dbReference type="Pfam" id="PF13556">
    <property type="entry name" value="HTH_30"/>
    <property type="match status" value="1"/>
</dbReference>
<organism evidence="5 6">
    <name type="scientific">Lysinibacillus telephonicus</name>
    <dbReference type="NCBI Taxonomy" id="1714840"/>
    <lineage>
        <taxon>Bacteria</taxon>
        <taxon>Bacillati</taxon>
        <taxon>Bacillota</taxon>
        <taxon>Bacilli</taxon>
        <taxon>Bacillales</taxon>
        <taxon>Bacillaceae</taxon>
        <taxon>Lysinibacillus</taxon>
    </lineage>
</organism>
<evidence type="ECO:0000313" key="5">
    <source>
        <dbReference type="EMBL" id="RTQ96295.1"/>
    </source>
</evidence>
<feature type="domain" description="CdaR GGDEF-like" evidence="4">
    <location>
        <begin position="156"/>
        <end position="275"/>
    </location>
</feature>
<evidence type="ECO:0000259" key="3">
    <source>
        <dbReference type="Pfam" id="PF13556"/>
    </source>
</evidence>
<proteinExistence type="inferred from homology"/>
<dbReference type="RefSeq" id="WP_126292479.1">
    <property type="nucleotide sequence ID" value="NZ_RXNR01000002.1"/>
</dbReference>
<dbReference type="Pfam" id="PF07905">
    <property type="entry name" value="PucR"/>
    <property type="match status" value="1"/>
</dbReference>
<evidence type="ECO:0000256" key="1">
    <source>
        <dbReference type="ARBA" id="ARBA00006754"/>
    </source>
</evidence>
<dbReference type="InterPro" id="IPR042070">
    <property type="entry name" value="PucR_C-HTH_sf"/>
</dbReference>
<comment type="similarity">
    <text evidence="1">Belongs to the CdaR family.</text>
</comment>